<evidence type="ECO:0000259" key="1">
    <source>
        <dbReference type="Pfam" id="PF07833"/>
    </source>
</evidence>
<dbReference type="EMBL" id="JAAOIW010000023">
    <property type="protein sequence ID" value="NHN34823.1"/>
    <property type="molecule type" value="Genomic_DNA"/>
</dbReference>
<evidence type="ECO:0000313" key="3">
    <source>
        <dbReference type="Proteomes" id="UP001165962"/>
    </source>
</evidence>
<keyword evidence="3" id="KW-1185">Reference proteome</keyword>
<evidence type="ECO:0000313" key="2">
    <source>
        <dbReference type="EMBL" id="NHN34823.1"/>
    </source>
</evidence>
<dbReference type="SUPFAM" id="SSF55383">
    <property type="entry name" value="Copper amine oxidase, domain N"/>
    <property type="match status" value="1"/>
</dbReference>
<dbReference type="Gene3D" id="3.10.450.420">
    <property type="match status" value="1"/>
</dbReference>
<dbReference type="Proteomes" id="UP001165962">
    <property type="component" value="Unassembled WGS sequence"/>
</dbReference>
<dbReference type="Gene3D" id="3.30.457.10">
    <property type="entry name" value="Copper amine oxidase-like, N-terminal domain"/>
    <property type="match status" value="1"/>
</dbReference>
<gene>
    <name evidence="2" type="ORF">G9U52_34325</name>
</gene>
<sequence>MKMNWKSFVSGVVLGSVLFSGVSFAAPKVVKLMFNGTEIHSEVTPQIIDGSTLVPARALAEALGAKVRWDEINQTVIVENEAYRQLLRKNAEIGERDAVDLAGDAKNHYWHMSIGGGGDRRNGSFDVHGQDYRWMGSDLDTKIKFIEYVEQLYTPEQAESYWKELTETRSIVEIERKLAQPNADGGSAFAWGDATAKLIQEGNGTKTFHFQVPLFDKFEEKDIKLRYVEGKGWRIDEPVDTIR</sequence>
<accession>A0ABX0JFX8</accession>
<name>A0ABX0JFX8_9BACL</name>
<feature type="domain" description="Copper amine oxidase-like N-terminal" evidence="1">
    <location>
        <begin position="34"/>
        <end position="81"/>
    </location>
</feature>
<dbReference type="InterPro" id="IPR031841">
    <property type="entry name" value="Endopep_inhib"/>
</dbReference>
<dbReference type="InterPro" id="IPR012854">
    <property type="entry name" value="Cu_amine_oxidase-like_N"/>
</dbReference>
<dbReference type="InterPro" id="IPR053749">
    <property type="entry name" value="TA_system-associated_sf"/>
</dbReference>
<dbReference type="Pfam" id="PF16800">
    <property type="entry name" value="Endopep_inhib"/>
    <property type="match status" value="1"/>
</dbReference>
<comment type="caution">
    <text evidence="2">The sequence shown here is derived from an EMBL/GenBank/DDBJ whole genome shotgun (WGS) entry which is preliminary data.</text>
</comment>
<protein>
    <recommendedName>
        <fullName evidence="1">Copper amine oxidase-like N-terminal domain-containing protein</fullName>
    </recommendedName>
</protein>
<dbReference type="Pfam" id="PF07833">
    <property type="entry name" value="Cu_amine_oxidN1"/>
    <property type="match status" value="1"/>
</dbReference>
<dbReference type="InterPro" id="IPR036582">
    <property type="entry name" value="Mao_N_sf"/>
</dbReference>
<proteinExistence type="predicted"/>
<reference evidence="2" key="1">
    <citation type="submission" date="2020-03" db="EMBL/GenBank/DDBJ databases">
        <title>Draft sequencing of Paenibacilllus sp. S3N08.</title>
        <authorList>
            <person name="Kim D.-U."/>
        </authorList>
    </citation>
    <scope>NUCLEOTIDE SEQUENCE</scope>
    <source>
        <strain evidence="2">S3N08</strain>
    </source>
</reference>
<organism evidence="2 3">
    <name type="scientific">Paenibacillus agricola</name>
    <dbReference type="NCBI Taxonomy" id="2716264"/>
    <lineage>
        <taxon>Bacteria</taxon>
        <taxon>Bacillati</taxon>
        <taxon>Bacillota</taxon>
        <taxon>Bacilli</taxon>
        <taxon>Bacillales</taxon>
        <taxon>Paenibacillaceae</taxon>
        <taxon>Paenibacillus</taxon>
    </lineage>
</organism>